<reference evidence="2" key="1">
    <citation type="journal article" date="2023" name="Mol. Phylogenet. Evol.">
        <title>Genome-scale phylogeny and comparative genomics of the fungal order Sordariales.</title>
        <authorList>
            <person name="Hensen N."/>
            <person name="Bonometti L."/>
            <person name="Westerberg I."/>
            <person name="Brannstrom I.O."/>
            <person name="Guillou S."/>
            <person name="Cros-Aarteil S."/>
            <person name="Calhoun S."/>
            <person name="Haridas S."/>
            <person name="Kuo A."/>
            <person name="Mondo S."/>
            <person name="Pangilinan J."/>
            <person name="Riley R."/>
            <person name="LaButti K."/>
            <person name="Andreopoulos B."/>
            <person name="Lipzen A."/>
            <person name="Chen C."/>
            <person name="Yan M."/>
            <person name="Daum C."/>
            <person name="Ng V."/>
            <person name="Clum A."/>
            <person name="Steindorff A."/>
            <person name="Ohm R.A."/>
            <person name="Martin F."/>
            <person name="Silar P."/>
            <person name="Natvig D.O."/>
            <person name="Lalanne C."/>
            <person name="Gautier V."/>
            <person name="Ament-Velasquez S.L."/>
            <person name="Kruys A."/>
            <person name="Hutchinson M.I."/>
            <person name="Powell A.J."/>
            <person name="Barry K."/>
            <person name="Miller A.N."/>
            <person name="Grigoriev I.V."/>
            <person name="Debuchy R."/>
            <person name="Gladieux P."/>
            <person name="Hiltunen Thoren M."/>
            <person name="Johannesson H."/>
        </authorList>
    </citation>
    <scope>NUCLEOTIDE SEQUENCE</scope>
    <source>
        <strain evidence="2">CBS 315.58</strain>
    </source>
</reference>
<protein>
    <submittedName>
        <fullName evidence="2">Uncharacterized protein</fullName>
    </submittedName>
</protein>
<keyword evidence="1" id="KW-0472">Membrane</keyword>
<dbReference type="EMBL" id="MU863878">
    <property type="protein sequence ID" value="KAK4205091.1"/>
    <property type="molecule type" value="Genomic_DNA"/>
</dbReference>
<comment type="caution">
    <text evidence="2">The sequence shown here is derived from an EMBL/GenBank/DDBJ whole genome shotgun (WGS) entry which is preliminary data.</text>
</comment>
<evidence type="ECO:0000256" key="1">
    <source>
        <dbReference type="SAM" id="Phobius"/>
    </source>
</evidence>
<dbReference type="AlphaFoldDB" id="A0AAN6XR97"/>
<feature type="transmembrane region" description="Helical" evidence="1">
    <location>
        <begin position="89"/>
        <end position="110"/>
    </location>
</feature>
<organism evidence="2 3">
    <name type="scientific">Triangularia verruculosa</name>
    <dbReference type="NCBI Taxonomy" id="2587418"/>
    <lineage>
        <taxon>Eukaryota</taxon>
        <taxon>Fungi</taxon>
        <taxon>Dikarya</taxon>
        <taxon>Ascomycota</taxon>
        <taxon>Pezizomycotina</taxon>
        <taxon>Sordariomycetes</taxon>
        <taxon>Sordariomycetidae</taxon>
        <taxon>Sordariales</taxon>
        <taxon>Podosporaceae</taxon>
        <taxon>Triangularia</taxon>
    </lineage>
</organism>
<proteinExistence type="predicted"/>
<gene>
    <name evidence="2" type="ORF">QBC40DRAFT_292284</name>
</gene>
<evidence type="ECO:0000313" key="2">
    <source>
        <dbReference type="EMBL" id="KAK4205091.1"/>
    </source>
</evidence>
<sequence>MTCTVTAGALSDGKVHNSELDRSAGTGDEDDNVSVAKLAMAFLKKPERKWMLKAIVQRTWQGEQSPKAVEDEVDGIVPRPNKTAFSNKLCLLGMFQALLGLGVLLCLMRSPLALTQDRCGVYMYQTQVQTVWWVVPQASSSKFAGWASVKSALPQVDPATPNLRLLTVINKTANFPITGIDPDLITYLISSRRYDKHNLLATSPANRYCADRCYQTLASTDCGSQGPLTTACLSSQIGGVLQATCIPSTGVPPISKKPGLELSSHEQYLQAQVRVGSNISKAPADCCLGNHQDPQKMLTSLKIPIEDEDLTTKLGEVICPFDSAQKEAHGYFIPINPLSS</sequence>
<keyword evidence="1" id="KW-1133">Transmembrane helix</keyword>
<name>A0AAN6XR97_9PEZI</name>
<reference evidence="2" key="2">
    <citation type="submission" date="2023-05" db="EMBL/GenBank/DDBJ databases">
        <authorList>
            <consortium name="Lawrence Berkeley National Laboratory"/>
            <person name="Steindorff A."/>
            <person name="Hensen N."/>
            <person name="Bonometti L."/>
            <person name="Westerberg I."/>
            <person name="Brannstrom I.O."/>
            <person name="Guillou S."/>
            <person name="Cros-Aarteil S."/>
            <person name="Calhoun S."/>
            <person name="Haridas S."/>
            <person name="Kuo A."/>
            <person name="Mondo S."/>
            <person name="Pangilinan J."/>
            <person name="Riley R."/>
            <person name="Labutti K."/>
            <person name="Andreopoulos B."/>
            <person name="Lipzen A."/>
            <person name="Chen C."/>
            <person name="Yanf M."/>
            <person name="Daum C."/>
            <person name="Ng V."/>
            <person name="Clum A."/>
            <person name="Ohm R."/>
            <person name="Martin F."/>
            <person name="Silar P."/>
            <person name="Natvig D."/>
            <person name="Lalanne C."/>
            <person name="Gautier V."/>
            <person name="Ament-Velasquez S.L."/>
            <person name="Kruys A."/>
            <person name="Hutchinson M.I."/>
            <person name="Powell A.J."/>
            <person name="Barry K."/>
            <person name="Miller A.N."/>
            <person name="Grigoriev I.V."/>
            <person name="Debuchy R."/>
            <person name="Gladieux P."/>
            <person name="Thoren M.H."/>
            <person name="Johannesson H."/>
        </authorList>
    </citation>
    <scope>NUCLEOTIDE SEQUENCE</scope>
    <source>
        <strain evidence="2">CBS 315.58</strain>
    </source>
</reference>
<keyword evidence="1" id="KW-0812">Transmembrane</keyword>
<keyword evidence="3" id="KW-1185">Reference proteome</keyword>
<evidence type="ECO:0000313" key="3">
    <source>
        <dbReference type="Proteomes" id="UP001303160"/>
    </source>
</evidence>
<accession>A0AAN6XR97</accession>
<dbReference type="Proteomes" id="UP001303160">
    <property type="component" value="Unassembled WGS sequence"/>
</dbReference>